<proteinExistence type="inferred from homology"/>
<organism evidence="3 4">
    <name type="scientific">Peptoclostridium acidaminophilum DSM 3953</name>
    <dbReference type="NCBI Taxonomy" id="1286171"/>
    <lineage>
        <taxon>Bacteria</taxon>
        <taxon>Bacillati</taxon>
        <taxon>Bacillota</taxon>
        <taxon>Clostridia</taxon>
        <taxon>Peptostreptococcales</taxon>
        <taxon>Peptoclostridiaceae</taxon>
        <taxon>Peptoclostridium</taxon>
    </lineage>
</organism>
<accession>W8TJ95</accession>
<dbReference type="Gene3D" id="1.10.10.10">
    <property type="entry name" value="Winged helix-like DNA-binding domain superfamily/Winged helix DNA-binding domain"/>
    <property type="match status" value="1"/>
</dbReference>
<dbReference type="InterPro" id="IPR002852">
    <property type="entry name" value="UPF0251"/>
</dbReference>
<dbReference type="OrthoDB" id="280278at2"/>
<evidence type="ECO:0000256" key="2">
    <source>
        <dbReference type="HAMAP-Rule" id="MF_00674"/>
    </source>
</evidence>
<geneLocation type="plasmid" evidence="3 4">
    <name>EAL2_808p</name>
</geneLocation>
<dbReference type="EMBL" id="CP007453">
    <property type="protein sequence ID" value="AHM57863.1"/>
    <property type="molecule type" value="Genomic_DNA"/>
</dbReference>
<evidence type="ECO:0000256" key="1">
    <source>
        <dbReference type="ARBA" id="ARBA00009350"/>
    </source>
</evidence>
<dbReference type="InterPro" id="IPR036388">
    <property type="entry name" value="WH-like_DNA-bd_sf"/>
</dbReference>
<evidence type="ECO:0000313" key="4">
    <source>
        <dbReference type="Proteomes" id="UP000019591"/>
    </source>
</evidence>
<protein>
    <recommendedName>
        <fullName evidence="2">UPF0251 protein EAL2_808p03590</fullName>
    </recommendedName>
</protein>
<sequence>MPRPRKRRRVCFMPENNLFGPLNQQDSDRENIVMSVEEYESLRLIELEGMNQEECAERMNVARSTAQRIYNEAKRKLVDALVNGKNIKIEGGDYKLCDESEAGCGRGRCRKHRFGWNNPEDESETK</sequence>
<keyword evidence="3" id="KW-0614">Plasmid</keyword>
<dbReference type="Pfam" id="PF02001">
    <property type="entry name" value="DUF134"/>
    <property type="match status" value="1"/>
</dbReference>
<dbReference type="SUPFAM" id="SSF88659">
    <property type="entry name" value="Sigma3 and sigma4 domains of RNA polymerase sigma factors"/>
    <property type="match status" value="1"/>
</dbReference>
<dbReference type="Proteomes" id="UP000019591">
    <property type="component" value="Plasmid EAL2_808p"/>
</dbReference>
<name>W8TJ95_PEPAC</name>
<dbReference type="PANTHER" id="PTHR37478">
    <property type="match status" value="1"/>
</dbReference>
<dbReference type="InterPro" id="IPR013324">
    <property type="entry name" value="RNA_pol_sigma_r3/r4-like"/>
</dbReference>
<dbReference type="RefSeq" id="WP_025436724.1">
    <property type="nucleotide sequence ID" value="NZ_CP007453.1"/>
</dbReference>
<dbReference type="AlphaFoldDB" id="W8TJ95"/>
<keyword evidence="4" id="KW-1185">Reference proteome</keyword>
<dbReference type="HOGENOM" id="CLU_094511_1_0_9"/>
<gene>
    <name evidence="3" type="ORF">EAL2_808p03590</name>
</gene>
<reference evidence="3 4" key="1">
    <citation type="journal article" date="2014" name="Genome Announc.">
        <title>Complete Genome Sequence of Amino Acid-Utilizing Eubacterium acidaminophilum al-2 (DSM 3953).</title>
        <authorList>
            <person name="Poehlein A."/>
            <person name="Andreesen J.R."/>
            <person name="Daniel R."/>
        </authorList>
    </citation>
    <scope>NUCLEOTIDE SEQUENCE [LARGE SCALE GENOMIC DNA]</scope>
    <source>
        <strain evidence="3 4">DSM 3953</strain>
        <plasmid evidence="4">Plasmid EAL2_808p</plasmid>
    </source>
</reference>
<dbReference type="eggNOG" id="COG1342">
    <property type="taxonomic scope" value="Bacteria"/>
</dbReference>
<evidence type="ECO:0000313" key="3">
    <source>
        <dbReference type="EMBL" id="AHM57863.1"/>
    </source>
</evidence>
<dbReference type="HAMAP" id="MF_00674">
    <property type="entry name" value="UPF0251"/>
    <property type="match status" value="1"/>
</dbReference>
<dbReference type="PATRIC" id="fig|1286171.3.peg.2534"/>
<dbReference type="PANTHER" id="PTHR37478:SF2">
    <property type="entry name" value="UPF0251 PROTEIN TK0562"/>
    <property type="match status" value="1"/>
</dbReference>
<comment type="similarity">
    <text evidence="1 2">Belongs to the UPF0251 family.</text>
</comment>
<dbReference type="KEGG" id="eac:EAL2_808p03590"/>